<dbReference type="WBParaSite" id="TREG1_49590.1">
    <property type="protein sequence ID" value="TREG1_49590.1"/>
    <property type="gene ID" value="TREG1_49590"/>
</dbReference>
<dbReference type="Proteomes" id="UP000050795">
    <property type="component" value="Unassembled WGS sequence"/>
</dbReference>
<proteinExistence type="predicted"/>
<organism evidence="1 2">
    <name type="scientific">Trichobilharzia regenti</name>
    <name type="common">Nasal bird schistosome</name>
    <dbReference type="NCBI Taxonomy" id="157069"/>
    <lineage>
        <taxon>Eukaryota</taxon>
        <taxon>Metazoa</taxon>
        <taxon>Spiralia</taxon>
        <taxon>Lophotrochozoa</taxon>
        <taxon>Platyhelminthes</taxon>
        <taxon>Trematoda</taxon>
        <taxon>Digenea</taxon>
        <taxon>Strigeidida</taxon>
        <taxon>Schistosomatoidea</taxon>
        <taxon>Schistosomatidae</taxon>
        <taxon>Trichobilharzia</taxon>
    </lineage>
</organism>
<sequence length="106" mass="12322">MFMTEISIFTFDGLLKSLGYLNFLCIKMHGFYSVSHCFNLLITIVNRGLYSLTIRSRFLPTAVRFLKELEEEHYGVVALEKNISSDNEFSIIILFYDSMQSVYTLL</sequence>
<keyword evidence="1" id="KW-1185">Reference proteome</keyword>
<reference evidence="2" key="2">
    <citation type="submission" date="2023-11" db="UniProtKB">
        <authorList>
            <consortium name="WormBaseParasite"/>
        </authorList>
    </citation>
    <scope>IDENTIFICATION</scope>
</reference>
<evidence type="ECO:0000313" key="2">
    <source>
        <dbReference type="WBParaSite" id="TREG1_49590.1"/>
    </source>
</evidence>
<dbReference type="AlphaFoldDB" id="A0AA85JZ64"/>
<accession>A0AA85JZ64</accession>
<reference evidence="1" key="1">
    <citation type="submission" date="2022-06" db="EMBL/GenBank/DDBJ databases">
        <authorList>
            <person name="Berger JAMES D."/>
            <person name="Berger JAMES D."/>
        </authorList>
    </citation>
    <scope>NUCLEOTIDE SEQUENCE [LARGE SCALE GENOMIC DNA]</scope>
</reference>
<protein>
    <submittedName>
        <fullName evidence="2">Uncharacterized protein</fullName>
    </submittedName>
</protein>
<evidence type="ECO:0000313" key="1">
    <source>
        <dbReference type="Proteomes" id="UP000050795"/>
    </source>
</evidence>
<name>A0AA85JZ64_TRIRE</name>